<dbReference type="SMART" id="SM00854">
    <property type="entry name" value="PGA_cap"/>
    <property type="match status" value="1"/>
</dbReference>
<evidence type="ECO:0000313" key="4">
    <source>
        <dbReference type="EMBL" id="OGD09315.1"/>
    </source>
</evidence>
<name>A0A1F4ZSF7_9BACT</name>
<dbReference type="CDD" id="cd07381">
    <property type="entry name" value="MPP_CapA"/>
    <property type="match status" value="1"/>
</dbReference>
<dbReference type="AlphaFoldDB" id="A0A1F4ZSF7"/>
<dbReference type="PANTHER" id="PTHR33393:SF13">
    <property type="entry name" value="PGA BIOSYNTHESIS PROTEIN CAPA"/>
    <property type="match status" value="1"/>
</dbReference>
<organism evidence="4 5">
    <name type="scientific">Candidatus Amesbacteria bacterium RIFOXYB1_FULL_44_23</name>
    <dbReference type="NCBI Taxonomy" id="1797263"/>
    <lineage>
        <taxon>Bacteria</taxon>
        <taxon>Candidatus Amesiibacteriota</taxon>
    </lineage>
</organism>
<evidence type="ECO:0000259" key="3">
    <source>
        <dbReference type="SMART" id="SM00854"/>
    </source>
</evidence>
<dbReference type="Pfam" id="PF09587">
    <property type="entry name" value="PGA_cap"/>
    <property type="match status" value="1"/>
</dbReference>
<proteinExistence type="inferred from homology"/>
<dbReference type="SUPFAM" id="SSF56300">
    <property type="entry name" value="Metallo-dependent phosphatases"/>
    <property type="match status" value="1"/>
</dbReference>
<dbReference type="Proteomes" id="UP000176424">
    <property type="component" value="Unassembled WGS sequence"/>
</dbReference>
<dbReference type="InterPro" id="IPR019079">
    <property type="entry name" value="Capsule_synth_CapA"/>
</dbReference>
<reference evidence="4 5" key="1">
    <citation type="journal article" date="2016" name="Nat. Commun.">
        <title>Thousands of microbial genomes shed light on interconnected biogeochemical processes in an aquifer system.</title>
        <authorList>
            <person name="Anantharaman K."/>
            <person name="Brown C.T."/>
            <person name="Hug L.A."/>
            <person name="Sharon I."/>
            <person name="Castelle C.J."/>
            <person name="Probst A.J."/>
            <person name="Thomas B.C."/>
            <person name="Singh A."/>
            <person name="Wilkins M.J."/>
            <person name="Karaoz U."/>
            <person name="Brodie E.L."/>
            <person name="Williams K.H."/>
            <person name="Hubbard S.S."/>
            <person name="Banfield J.F."/>
        </authorList>
    </citation>
    <scope>NUCLEOTIDE SEQUENCE [LARGE SCALE GENOMIC DNA]</scope>
</reference>
<sequence length="337" mass="37386">MKTLLVLIVTSLFQLFATISSPSVIPQPPPTLTLPDPTFESIILPNHSWTATLSAQKKMVLAATGDVLLARFINSKAVTTNDYLFSFKPTQELLSAPQITVINLETPILVDCPLSNTGTVFCGSDKHIEGLLYAGVDLVNIANNHSFDFGQSGFDQTKSLLEEKNLSVVYPSHPAAFNISNQRFAFLSYNDIPDRTPGGNKAIDPVKLADDIKSVRKDSDIVVVLFHWGVEYTTSVTPRQVSLAHTAIDAGADLILGNHPHWVQPLEFYQDKLIVYSHGNFIFDQYWSMPTRFGVVGFYTYYENKLVDVSFTTVYTDPSGQTVLPQNPPQLVRMRSL</sequence>
<dbReference type="EMBL" id="MEXR01000034">
    <property type="protein sequence ID" value="OGD09315.1"/>
    <property type="molecule type" value="Genomic_DNA"/>
</dbReference>
<dbReference type="PANTHER" id="PTHR33393">
    <property type="entry name" value="POLYGLUTAMINE SYNTHESIS ACCESSORY PROTEIN RV0574C-RELATED"/>
    <property type="match status" value="1"/>
</dbReference>
<feature type="chain" id="PRO_5009516044" description="Capsule synthesis protein CapA domain-containing protein" evidence="2">
    <location>
        <begin position="18"/>
        <end position="337"/>
    </location>
</feature>
<feature type="domain" description="Capsule synthesis protein CapA" evidence="3">
    <location>
        <begin position="60"/>
        <end position="285"/>
    </location>
</feature>
<dbReference type="Gene3D" id="3.60.21.10">
    <property type="match status" value="1"/>
</dbReference>
<keyword evidence="2" id="KW-0732">Signal</keyword>
<comment type="similarity">
    <text evidence="1">Belongs to the CapA family.</text>
</comment>
<evidence type="ECO:0000313" key="5">
    <source>
        <dbReference type="Proteomes" id="UP000176424"/>
    </source>
</evidence>
<dbReference type="InterPro" id="IPR029052">
    <property type="entry name" value="Metallo-depent_PP-like"/>
</dbReference>
<accession>A0A1F4ZSF7</accession>
<dbReference type="STRING" id="1797263.A2397_00885"/>
<comment type="caution">
    <text evidence="4">The sequence shown here is derived from an EMBL/GenBank/DDBJ whole genome shotgun (WGS) entry which is preliminary data.</text>
</comment>
<gene>
    <name evidence="4" type="ORF">A2397_00885</name>
</gene>
<protein>
    <recommendedName>
        <fullName evidence="3">Capsule synthesis protein CapA domain-containing protein</fullName>
    </recommendedName>
</protein>
<feature type="signal peptide" evidence="2">
    <location>
        <begin position="1"/>
        <end position="17"/>
    </location>
</feature>
<evidence type="ECO:0000256" key="2">
    <source>
        <dbReference type="SAM" id="SignalP"/>
    </source>
</evidence>
<dbReference type="InterPro" id="IPR052169">
    <property type="entry name" value="CW_Biosynth-Accessory"/>
</dbReference>
<evidence type="ECO:0000256" key="1">
    <source>
        <dbReference type="ARBA" id="ARBA00005662"/>
    </source>
</evidence>